<evidence type="ECO:0000256" key="1">
    <source>
        <dbReference type="ARBA" id="ARBA00023186"/>
    </source>
</evidence>
<keyword evidence="2" id="KW-0472">Membrane</keyword>
<dbReference type="EMBL" id="SRPW01001377">
    <property type="protein sequence ID" value="KAG6001992.1"/>
    <property type="molecule type" value="Genomic_DNA"/>
</dbReference>
<dbReference type="GO" id="GO:0051087">
    <property type="term" value="F:protein-folding chaperone binding"/>
    <property type="evidence" value="ECO:0007669"/>
    <property type="project" value="TreeGrafter"/>
</dbReference>
<protein>
    <recommendedName>
        <fullName evidence="3">J domain-containing protein</fullName>
    </recommendedName>
</protein>
<feature type="transmembrane region" description="Helical" evidence="2">
    <location>
        <begin position="169"/>
        <end position="188"/>
    </location>
</feature>
<keyword evidence="2" id="KW-0812">Transmembrane</keyword>
<dbReference type="AlphaFoldDB" id="A0A9P7N8X8"/>
<comment type="caution">
    <text evidence="4">The sequence shown here is derived from an EMBL/GenBank/DDBJ whole genome shotgun (WGS) entry which is preliminary data.</text>
</comment>
<dbReference type="PANTHER" id="PTHR44360:SF1">
    <property type="entry name" value="DNAJ HOMOLOG SUBFAMILY B MEMBER 9"/>
    <property type="match status" value="1"/>
</dbReference>
<dbReference type="GO" id="GO:0005783">
    <property type="term" value="C:endoplasmic reticulum"/>
    <property type="evidence" value="ECO:0007669"/>
    <property type="project" value="TreeGrafter"/>
</dbReference>
<dbReference type="GO" id="GO:0036503">
    <property type="term" value="P:ERAD pathway"/>
    <property type="evidence" value="ECO:0007669"/>
    <property type="project" value="TreeGrafter"/>
</dbReference>
<evidence type="ECO:0000313" key="4">
    <source>
        <dbReference type="EMBL" id="KAG6001992.1"/>
    </source>
</evidence>
<dbReference type="SMART" id="SM00271">
    <property type="entry name" value="DnaJ"/>
    <property type="match status" value="1"/>
</dbReference>
<dbReference type="PANTHER" id="PTHR44360">
    <property type="entry name" value="DNAJ HOMOLOG SUBFAMILY B MEMBER 9"/>
    <property type="match status" value="1"/>
</dbReference>
<feature type="domain" description="J" evidence="3">
    <location>
        <begin position="76"/>
        <end position="145"/>
    </location>
</feature>
<dbReference type="PROSITE" id="PS50076">
    <property type="entry name" value="DNAJ_2"/>
    <property type="match status" value="1"/>
</dbReference>
<keyword evidence="1" id="KW-0143">Chaperone</keyword>
<dbReference type="GO" id="GO:0051787">
    <property type="term" value="F:misfolded protein binding"/>
    <property type="evidence" value="ECO:0007669"/>
    <property type="project" value="TreeGrafter"/>
</dbReference>
<name>A0A9P7N8X8_9HYPO</name>
<organism evidence="4 5">
    <name type="scientific">Claviceps pusilla</name>
    <dbReference type="NCBI Taxonomy" id="123648"/>
    <lineage>
        <taxon>Eukaryota</taxon>
        <taxon>Fungi</taxon>
        <taxon>Dikarya</taxon>
        <taxon>Ascomycota</taxon>
        <taxon>Pezizomycotina</taxon>
        <taxon>Sordariomycetes</taxon>
        <taxon>Hypocreomycetidae</taxon>
        <taxon>Hypocreales</taxon>
        <taxon>Clavicipitaceae</taxon>
        <taxon>Claviceps</taxon>
    </lineage>
</organism>
<dbReference type="InterPro" id="IPR036869">
    <property type="entry name" value="J_dom_sf"/>
</dbReference>
<dbReference type="Gene3D" id="1.10.287.110">
    <property type="entry name" value="DnaJ domain"/>
    <property type="match status" value="1"/>
</dbReference>
<dbReference type="CDD" id="cd06257">
    <property type="entry name" value="DnaJ"/>
    <property type="match status" value="1"/>
</dbReference>
<dbReference type="Proteomes" id="UP000748025">
    <property type="component" value="Unassembled WGS sequence"/>
</dbReference>
<evidence type="ECO:0000313" key="5">
    <source>
        <dbReference type="Proteomes" id="UP000748025"/>
    </source>
</evidence>
<keyword evidence="5" id="KW-1185">Reference proteome</keyword>
<sequence>MGAFMSLIGWSFLPDIVSSFLQTVYYGITIRAGDPKPAPGSPQYTRHRRRIRLLVLTAYLLYTIYEADHETRRLSSYYADLNVPITATDREIKSRFRRLAAVHHPDKTGSSSEAATESAAYFIHLKLASDTLQDAAKRFAYERFGADITSWAQCVTIRDFVSQGVLYNILPHYALAAAMLYLMGLFGYMDVGRFYRWLILMALCLGEVHAATRAGFSPLLNLVNLLITTLTRRPPYLPFQLAALLRKLTLSMSISLSQIAPLLAPPSSAKTNKPAADEDSPQALRESLAALEGMSKQLDADTGRLMDMEVAPFKGDPAVVNNIRGQMQEWLVQNTIRADPMVKDALKTILKTSRKQLTPAAEDKEDR</sequence>
<proteinExistence type="predicted"/>
<dbReference type="InterPro" id="IPR001623">
    <property type="entry name" value="DnaJ_domain"/>
</dbReference>
<evidence type="ECO:0000259" key="3">
    <source>
        <dbReference type="PROSITE" id="PS50076"/>
    </source>
</evidence>
<keyword evidence="2" id="KW-1133">Transmembrane helix</keyword>
<evidence type="ECO:0000256" key="2">
    <source>
        <dbReference type="SAM" id="Phobius"/>
    </source>
</evidence>
<accession>A0A9P7N8X8</accession>
<gene>
    <name evidence="4" type="ORF">E4U43_001201</name>
</gene>
<dbReference type="OrthoDB" id="436519at2759"/>
<dbReference type="SUPFAM" id="SSF46565">
    <property type="entry name" value="Chaperone J-domain"/>
    <property type="match status" value="1"/>
</dbReference>
<dbReference type="PRINTS" id="PR00625">
    <property type="entry name" value="JDOMAIN"/>
</dbReference>
<dbReference type="Pfam" id="PF00226">
    <property type="entry name" value="DnaJ"/>
    <property type="match status" value="1"/>
</dbReference>
<feature type="transmembrane region" description="Helical" evidence="2">
    <location>
        <begin position="195"/>
        <end position="216"/>
    </location>
</feature>
<dbReference type="InterPro" id="IPR051948">
    <property type="entry name" value="Hsp70_co-chaperone_J-domain"/>
</dbReference>
<reference evidence="4" key="1">
    <citation type="journal article" date="2020" name="bioRxiv">
        <title>Whole genome comparisons of ergot fungi reveals the divergence and evolution of species within the genus Claviceps are the result of varying mechanisms driving genome evolution and host range expansion.</title>
        <authorList>
            <person name="Wyka S.A."/>
            <person name="Mondo S.J."/>
            <person name="Liu M."/>
            <person name="Dettman J."/>
            <person name="Nalam V."/>
            <person name="Broders K.D."/>
        </authorList>
    </citation>
    <scope>NUCLEOTIDE SEQUENCE</scope>
    <source>
        <strain evidence="4">CCC 602</strain>
    </source>
</reference>